<dbReference type="OrthoDB" id="279849at2"/>
<reference evidence="2 3" key="1">
    <citation type="submission" date="2019-02" db="EMBL/GenBank/DDBJ databases">
        <title>Deep-cultivation of Planctomycetes and their phenomic and genomic characterization uncovers novel biology.</title>
        <authorList>
            <person name="Wiegand S."/>
            <person name="Jogler M."/>
            <person name="Boedeker C."/>
            <person name="Pinto D."/>
            <person name="Vollmers J."/>
            <person name="Rivas-Marin E."/>
            <person name="Kohn T."/>
            <person name="Peeters S.H."/>
            <person name="Heuer A."/>
            <person name="Rast P."/>
            <person name="Oberbeckmann S."/>
            <person name="Bunk B."/>
            <person name="Jeske O."/>
            <person name="Meyerdierks A."/>
            <person name="Storesund J.E."/>
            <person name="Kallscheuer N."/>
            <person name="Luecker S."/>
            <person name="Lage O.M."/>
            <person name="Pohl T."/>
            <person name="Merkel B.J."/>
            <person name="Hornburger P."/>
            <person name="Mueller R.-W."/>
            <person name="Bruemmer F."/>
            <person name="Labrenz M."/>
            <person name="Spormann A.M."/>
            <person name="Op Den Camp H."/>
            <person name="Overmann J."/>
            <person name="Amann R."/>
            <person name="Jetten M.S.M."/>
            <person name="Mascher T."/>
            <person name="Medema M.H."/>
            <person name="Devos D.P."/>
            <person name="Kaster A.-K."/>
            <person name="Ovreas L."/>
            <person name="Rohde M."/>
            <person name="Galperin M.Y."/>
            <person name="Jogler C."/>
        </authorList>
    </citation>
    <scope>NUCLEOTIDE SEQUENCE [LARGE SCALE GENOMIC DNA]</scope>
    <source>
        <strain evidence="2 3">Pla22</strain>
    </source>
</reference>
<accession>A0A5C5WRI2</accession>
<name>A0A5C5WRI2_9BACT</name>
<dbReference type="RefSeq" id="WP_146513646.1">
    <property type="nucleotide sequence ID" value="NZ_SJPI01000001.1"/>
</dbReference>
<protein>
    <submittedName>
        <fullName evidence="2">Uncharacterized protein</fullName>
    </submittedName>
</protein>
<feature type="compositionally biased region" description="Low complexity" evidence="1">
    <location>
        <begin position="72"/>
        <end position="90"/>
    </location>
</feature>
<proteinExistence type="predicted"/>
<gene>
    <name evidence="2" type="ORF">Pla22_10550</name>
</gene>
<dbReference type="Proteomes" id="UP000316598">
    <property type="component" value="Unassembled WGS sequence"/>
</dbReference>
<evidence type="ECO:0000313" key="3">
    <source>
        <dbReference type="Proteomes" id="UP000316598"/>
    </source>
</evidence>
<evidence type="ECO:0000256" key="1">
    <source>
        <dbReference type="SAM" id="MobiDB-lite"/>
    </source>
</evidence>
<sequence length="196" mass="21354">MEPVDPVELMDRSMLRPWVIFEQGRRWTSAAFRFADILMPPTLVAAITTLPSGPSASVGRLSPIRNPSPVRTGSAVDASGSGASDSTPGAKLKSGAERRSIFSKLSPPSLSHQPNLGLVIWEFTKQTSPEVVDDLFAIASTRKNILQLVATSHLSVEQQLVLTEIGVSGILRHPEDLWRFSRLIQGHFARSTTDLD</sequence>
<dbReference type="AlphaFoldDB" id="A0A5C5WRI2"/>
<evidence type="ECO:0000313" key="2">
    <source>
        <dbReference type="EMBL" id="TWT53426.1"/>
    </source>
</evidence>
<comment type="caution">
    <text evidence="2">The sequence shown here is derived from an EMBL/GenBank/DDBJ whole genome shotgun (WGS) entry which is preliminary data.</text>
</comment>
<dbReference type="EMBL" id="SJPI01000001">
    <property type="protein sequence ID" value="TWT53426.1"/>
    <property type="molecule type" value="Genomic_DNA"/>
</dbReference>
<organism evidence="2 3">
    <name type="scientific">Rubripirellula amarantea</name>
    <dbReference type="NCBI Taxonomy" id="2527999"/>
    <lineage>
        <taxon>Bacteria</taxon>
        <taxon>Pseudomonadati</taxon>
        <taxon>Planctomycetota</taxon>
        <taxon>Planctomycetia</taxon>
        <taxon>Pirellulales</taxon>
        <taxon>Pirellulaceae</taxon>
        <taxon>Rubripirellula</taxon>
    </lineage>
</organism>
<keyword evidence="3" id="KW-1185">Reference proteome</keyword>
<feature type="region of interest" description="Disordered" evidence="1">
    <location>
        <begin position="54"/>
        <end position="95"/>
    </location>
</feature>